<evidence type="ECO:0000313" key="3">
    <source>
        <dbReference type="Proteomes" id="UP000184394"/>
    </source>
</evidence>
<keyword evidence="1" id="KW-0472">Membrane</keyword>
<reference evidence="2 3" key="1">
    <citation type="submission" date="2016-11" db="EMBL/GenBank/DDBJ databases">
        <authorList>
            <person name="Jaros S."/>
            <person name="Januszkiewicz K."/>
            <person name="Wedrychowicz H."/>
        </authorList>
    </citation>
    <scope>NUCLEOTIDE SEQUENCE [LARGE SCALE GENOMIC DNA]</scope>
    <source>
        <strain evidence="2 3">Y1</strain>
    </source>
</reference>
<evidence type="ECO:0000313" key="2">
    <source>
        <dbReference type="EMBL" id="SHM59853.1"/>
    </source>
</evidence>
<dbReference type="Proteomes" id="UP000184394">
    <property type="component" value="Unassembled WGS sequence"/>
</dbReference>
<sequence length="40" mass="4287">MNIKTRKSIAAILSMAVICNSVGFIGSSLNSIIAQFLYPN</sequence>
<evidence type="ECO:0000256" key="1">
    <source>
        <dbReference type="SAM" id="Phobius"/>
    </source>
</evidence>
<dbReference type="AlphaFoldDB" id="A0A1M7K4F4"/>
<keyword evidence="1" id="KW-1133">Transmembrane helix</keyword>
<feature type="transmembrane region" description="Helical" evidence="1">
    <location>
        <begin position="12"/>
        <end position="38"/>
    </location>
</feature>
<accession>A0A1M7K4F4</accession>
<dbReference type="EMBL" id="FRCT01000007">
    <property type="protein sequence ID" value="SHM59853.1"/>
    <property type="molecule type" value="Genomic_DNA"/>
</dbReference>
<keyword evidence="1" id="KW-0812">Transmembrane</keyword>
<gene>
    <name evidence="2" type="ORF">SAMN04487860_10786</name>
</gene>
<name>A0A1M7K4F4_RUMFL</name>
<proteinExistence type="predicted"/>
<protein>
    <submittedName>
        <fullName evidence="2">Uncharacterized protein</fullName>
    </submittedName>
</protein>
<organism evidence="2 3">
    <name type="scientific">Ruminococcus flavefaciens</name>
    <dbReference type="NCBI Taxonomy" id="1265"/>
    <lineage>
        <taxon>Bacteria</taxon>
        <taxon>Bacillati</taxon>
        <taxon>Bacillota</taxon>
        <taxon>Clostridia</taxon>
        <taxon>Eubacteriales</taxon>
        <taxon>Oscillospiraceae</taxon>
        <taxon>Ruminococcus</taxon>
    </lineage>
</organism>